<reference evidence="6" key="1">
    <citation type="journal article" date="2019" name="Int. J. Syst. Evol. Microbiol.">
        <title>The Global Catalogue of Microorganisms (GCM) 10K type strain sequencing project: providing services to taxonomists for standard genome sequencing and annotation.</title>
        <authorList>
            <consortium name="The Broad Institute Genomics Platform"/>
            <consortium name="The Broad Institute Genome Sequencing Center for Infectious Disease"/>
            <person name="Wu L."/>
            <person name="Ma J."/>
        </authorList>
    </citation>
    <scope>NUCLEOTIDE SEQUENCE [LARGE SCALE GENOMIC DNA]</scope>
    <source>
        <strain evidence="6">SHR3</strain>
    </source>
</reference>
<dbReference type="EMBL" id="JBHSOG010000101">
    <property type="protein sequence ID" value="MFC5771903.1"/>
    <property type="molecule type" value="Genomic_DNA"/>
</dbReference>
<dbReference type="InterPro" id="IPR028203">
    <property type="entry name" value="PSII_CF48-like_dom"/>
</dbReference>
<dbReference type="RefSeq" id="WP_096449793.1">
    <property type="nucleotide sequence ID" value="NZ_JBHSOG010000101.1"/>
</dbReference>
<feature type="domain" description="Photosynthesis system II assembly factor Ycf48/Hcf136-like" evidence="4">
    <location>
        <begin position="163"/>
        <end position="288"/>
    </location>
</feature>
<dbReference type="SUPFAM" id="SSF50939">
    <property type="entry name" value="Sialidases"/>
    <property type="match status" value="1"/>
</dbReference>
<gene>
    <name evidence="5" type="ORF">ACFPTN_21190</name>
</gene>
<keyword evidence="6" id="KW-1185">Reference proteome</keyword>
<evidence type="ECO:0000313" key="6">
    <source>
        <dbReference type="Proteomes" id="UP001595974"/>
    </source>
</evidence>
<protein>
    <submittedName>
        <fullName evidence="5">WD40/YVTN/BNR-like repeat-containing protein</fullName>
    </submittedName>
</protein>
<feature type="domain" description="Photosynthesis system II assembly factor Ycf48/Hcf136-like" evidence="4">
    <location>
        <begin position="51"/>
        <end position="125"/>
    </location>
</feature>
<accession>A0ABW1AYA3</accession>
<keyword evidence="2" id="KW-0604">Photosystem II</keyword>
<dbReference type="Proteomes" id="UP001595974">
    <property type="component" value="Unassembled WGS sequence"/>
</dbReference>
<feature type="signal peptide" evidence="3">
    <location>
        <begin position="1"/>
        <end position="26"/>
    </location>
</feature>
<dbReference type="PANTHER" id="PTHR47199">
    <property type="entry name" value="PHOTOSYSTEM II STABILITY/ASSEMBLY FACTOR HCF136, CHLOROPLASTIC"/>
    <property type="match status" value="1"/>
</dbReference>
<evidence type="ECO:0000259" key="4">
    <source>
        <dbReference type="Pfam" id="PF14870"/>
    </source>
</evidence>
<sequence>MRIQFCSGVVLAALLSGLHAAPPAPAADEAAAQATPLDRPAQRSRLAAHGALLDVAEAEGRLVAVGERGHVLLSDDGGASWTQAATPVSVTLTAVHFADRQTGWAVGHGGVVLRTQDGGSHWTRQTDGRALAAALTEALRAAQAAGKAALADKLQRFIDEGPDKPLLDVLFLDGKRGFAVGAYGLLLATDDGGERWRVACDLLDDEEDRHIYAIRQLGDTLLLAGEQGLLYRSTDGGASFARLASPAEGSWFGLVGTGDELLLLGLRGALWRSDDGGAHWHRLPVDTKYSFVAGLALAAGKGYLLADDGGGIWRLTTGDAAPRRLDSSARFPLAGLARTADGGVVASGLLGALRIAPGL</sequence>
<comment type="caution">
    <text evidence="5">The sequence shown here is derived from an EMBL/GenBank/DDBJ whole genome shotgun (WGS) entry which is preliminary data.</text>
</comment>
<dbReference type="Pfam" id="PF14870">
    <property type="entry name" value="PSII_BNR"/>
    <property type="match status" value="2"/>
</dbReference>
<organism evidence="5 6">
    <name type="scientific">Thauera sinica</name>
    <dbReference type="NCBI Taxonomy" id="2665146"/>
    <lineage>
        <taxon>Bacteria</taxon>
        <taxon>Pseudomonadati</taxon>
        <taxon>Pseudomonadota</taxon>
        <taxon>Betaproteobacteria</taxon>
        <taxon>Rhodocyclales</taxon>
        <taxon>Zoogloeaceae</taxon>
        <taxon>Thauera</taxon>
    </lineage>
</organism>
<evidence type="ECO:0000256" key="2">
    <source>
        <dbReference type="ARBA" id="ARBA00023276"/>
    </source>
</evidence>
<evidence type="ECO:0000256" key="3">
    <source>
        <dbReference type="SAM" id="SignalP"/>
    </source>
</evidence>
<dbReference type="Gene3D" id="2.130.10.10">
    <property type="entry name" value="YVTN repeat-like/Quinoprotein amine dehydrogenase"/>
    <property type="match status" value="2"/>
</dbReference>
<dbReference type="InterPro" id="IPR036278">
    <property type="entry name" value="Sialidase_sf"/>
</dbReference>
<name>A0ABW1AYA3_9RHOO</name>
<proteinExistence type="predicted"/>
<keyword evidence="3" id="KW-0732">Signal</keyword>
<feature type="chain" id="PRO_5046203318" evidence="3">
    <location>
        <begin position="27"/>
        <end position="359"/>
    </location>
</feature>
<evidence type="ECO:0000313" key="5">
    <source>
        <dbReference type="EMBL" id="MFC5771903.1"/>
    </source>
</evidence>
<evidence type="ECO:0000256" key="1">
    <source>
        <dbReference type="ARBA" id="ARBA00022531"/>
    </source>
</evidence>
<dbReference type="PANTHER" id="PTHR47199:SF2">
    <property type="entry name" value="PHOTOSYSTEM II STABILITY_ASSEMBLY FACTOR HCF136, CHLOROPLASTIC"/>
    <property type="match status" value="1"/>
</dbReference>
<dbReference type="InterPro" id="IPR015943">
    <property type="entry name" value="WD40/YVTN_repeat-like_dom_sf"/>
</dbReference>
<keyword evidence="1" id="KW-0602">Photosynthesis</keyword>